<name>A0ABM7W8F8_9BACT</name>
<accession>A0ABM7W8F8</accession>
<keyword evidence="3" id="KW-1185">Reference proteome</keyword>
<evidence type="ECO:0000259" key="1">
    <source>
        <dbReference type="Pfam" id="PF00561"/>
    </source>
</evidence>
<dbReference type="Proteomes" id="UP000830055">
    <property type="component" value="Chromosome"/>
</dbReference>
<dbReference type="InterPro" id="IPR000073">
    <property type="entry name" value="AB_hydrolase_1"/>
</dbReference>
<dbReference type="PRINTS" id="PR00111">
    <property type="entry name" value="ABHYDROLASE"/>
</dbReference>
<proteinExistence type="predicted"/>
<dbReference type="SUPFAM" id="SSF53474">
    <property type="entry name" value="alpha/beta-Hydrolases"/>
    <property type="match status" value="1"/>
</dbReference>
<dbReference type="Gene3D" id="3.40.50.1820">
    <property type="entry name" value="alpha/beta hydrolase"/>
    <property type="match status" value="1"/>
</dbReference>
<reference evidence="2 3" key="1">
    <citation type="submission" date="2022-01" db="EMBL/GenBank/DDBJ databases">
        <title>Desulfofustis limnae sp. nov., a novel mesophilic sulfate-reducing bacterium isolated from marsh soil.</title>
        <authorList>
            <person name="Watanabe M."/>
            <person name="Takahashi A."/>
            <person name="Kojima H."/>
            <person name="Fukui M."/>
        </authorList>
    </citation>
    <scope>NUCLEOTIDE SEQUENCE [LARGE SCALE GENOMIC DNA]</scope>
    <source>
        <strain evidence="2 3">PPLL</strain>
    </source>
</reference>
<dbReference type="PANTHER" id="PTHR43798">
    <property type="entry name" value="MONOACYLGLYCEROL LIPASE"/>
    <property type="match status" value="1"/>
</dbReference>
<dbReference type="Pfam" id="PF00561">
    <property type="entry name" value="Abhydrolase_1"/>
    <property type="match status" value="1"/>
</dbReference>
<evidence type="ECO:0000313" key="2">
    <source>
        <dbReference type="EMBL" id="BDD87267.1"/>
    </source>
</evidence>
<organism evidence="2 3">
    <name type="scientific">Desulfofustis limnaeus</name>
    <dbReference type="NCBI Taxonomy" id="2740163"/>
    <lineage>
        <taxon>Bacteria</taxon>
        <taxon>Pseudomonadati</taxon>
        <taxon>Thermodesulfobacteriota</taxon>
        <taxon>Desulfobulbia</taxon>
        <taxon>Desulfobulbales</taxon>
        <taxon>Desulfocapsaceae</taxon>
        <taxon>Desulfofustis</taxon>
    </lineage>
</organism>
<sequence length="256" mass="29366">MVLLLHGNPTWSYFYRHVISHLSTSFRVVAPDHLGCGLSDKPVAYDYRLANHIDNISYLVDKLSLSRFSMVVHDWGGAIGLGYGVDHHATIDKLVILNTAAFRSTRIPFRIRICRWPLIGELIVRGCNGFAWPATRMAVSTPLAKEVAAAYLAPYHSWRNRIGVYRFVRDIPLTERHPSYQTLAAIESKLPIFADHHTPMLIIWGGRDFCFNDYFFQQWRTRFPAAQAHYLDHAGHYLLEDAHGFVEPMIKSFLQL</sequence>
<feature type="domain" description="AB hydrolase-1" evidence="1">
    <location>
        <begin position="2"/>
        <end position="99"/>
    </location>
</feature>
<dbReference type="InterPro" id="IPR029058">
    <property type="entry name" value="AB_hydrolase_fold"/>
</dbReference>
<dbReference type="EMBL" id="AP025516">
    <property type="protein sequence ID" value="BDD87267.1"/>
    <property type="molecule type" value="Genomic_DNA"/>
</dbReference>
<protein>
    <submittedName>
        <fullName evidence="2">Haloalkane dehalogenase</fullName>
    </submittedName>
</protein>
<gene>
    <name evidence="2" type="ORF">DPPLL_16320</name>
</gene>
<evidence type="ECO:0000313" key="3">
    <source>
        <dbReference type="Proteomes" id="UP000830055"/>
    </source>
</evidence>
<dbReference type="PANTHER" id="PTHR43798:SF24">
    <property type="entry name" value="CIS-3-ALKYL-4-ALKYLOXETAN-2-ONE DECARBOXYLASE"/>
    <property type="match status" value="1"/>
</dbReference>
<dbReference type="InterPro" id="IPR050266">
    <property type="entry name" value="AB_hydrolase_sf"/>
</dbReference>